<feature type="transmembrane region" description="Helical" evidence="1">
    <location>
        <begin position="301"/>
        <end position="324"/>
    </location>
</feature>
<dbReference type="EMBL" id="HBKN01025309">
    <property type="protein sequence ID" value="CAE2307964.1"/>
    <property type="molecule type" value="Transcribed_RNA"/>
</dbReference>
<name>A0A6U6AII9_GUITH</name>
<sequence length="397" mass="45884">MKSFSNRIVKTVSFDRRAFQKNVQTLSCALSTYKPTAEEHRYAESLQRSSMDRMRRELNQEQLTTAIPKEHLDEDKFSGVDVVGPIAAASVWQRLAKSRKSQVAVSKEDTNSDQSGFRIVVEQDGSIRAIPKERVKREPTPEEKEIRFMKSIAGIGDMSDSEFKRKYHWLLPGTVSGRKHEDSSSIWTRNTFNDTPYIWWPGSWIRYSKILLEISRNRFKFFRYGEIQGQKVFAAAAQSARLESRSETVDPETNSEIIRMMEEREKYMMKIRELNNQLRILGVQEGSDEFAEDRKAEGTALAWKAFLIATLIVLTSSSAALWVFCKRTGIRSFREFREFAKDYIQSDEIRKSTSEYSALANEWTPKVRDSTLSELATQVSRSLHVMPLPNRNERLDS</sequence>
<accession>A0A6U6AII9</accession>
<dbReference type="EMBL" id="HBKN01025307">
    <property type="protein sequence ID" value="CAE2307959.1"/>
    <property type="molecule type" value="Transcribed_RNA"/>
</dbReference>
<dbReference type="EMBL" id="HBKN01025306">
    <property type="protein sequence ID" value="CAE2307958.1"/>
    <property type="molecule type" value="Transcribed_RNA"/>
</dbReference>
<organism evidence="2">
    <name type="scientific">Guillardia theta</name>
    <name type="common">Cryptophyte</name>
    <name type="synonym">Cryptomonas phi</name>
    <dbReference type="NCBI Taxonomy" id="55529"/>
    <lineage>
        <taxon>Eukaryota</taxon>
        <taxon>Cryptophyceae</taxon>
        <taxon>Pyrenomonadales</taxon>
        <taxon>Geminigeraceae</taxon>
        <taxon>Guillardia</taxon>
    </lineage>
</organism>
<keyword evidence="1" id="KW-1133">Transmembrane helix</keyword>
<proteinExistence type="predicted"/>
<evidence type="ECO:0000313" key="4">
    <source>
        <dbReference type="EMBL" id="CAE2307964.1"/>
    </source>
</evidence>
<reference evidence="2" key="1">
    <citation type="submission" date="2021-01" db="EMBL/GenBank/DDBJ databases">
        <authorList>
            <person name="Corre E."/>
            <person name="Pelletier E."/>
            <person name="Niang G."/>
            <person name="Scheremetjew M."/>
            <person name="Finn R."/>
            <person name="Kale V."/>
            <person name="Holt S."/>
            <person name="Cochrane G."/>
            <person name="Meng A."/>
            <person name="Brown T."/>
            <person name="Cohen L."/>
        </authorList>
    </citation>
    <scope>NUCLEOTIDE SEQUENCE</scope>
    <source>
        <strain evidence="2">CCMP 2712</strain>
    </source>
</reference>
<protein>
    <submittedName>
        <fullName evidence="2">Uncharacterized protein</fullName>
    </submittedName>
</protein>
<evidence type="ECO:0000256" key="1">
    <source>
        <dbReference type="SAM" id="Phobius"/>
    </source>
</evidence>
<evidence type="ECO:0000313" key="2">
    <source>
        <dbReference type="EMBL" id="CAE2307958.1"/>
    </source>
</evidence>
<dbReference type="AlphaFoldDB" id="A0A6U6AII9"/>
<keyword evidence="1" id="KW-0472">Membrane</keyword>
<keyword evidence="1" id="KW-0812">Transmembrane</keyword>
<gene>
    <name evidence="2" type="ORF">GTHE00462_LOCUS19681</name>
    <name evidence="3" type="ORF">GTHE00462_LOCUS19682</name>
    <name evidence="4" type="ORF">GTHE00462_LOCUS19684</name>
</gene>
<evidence type="ECO:0000313" key="3">
    <source>
        <dbReference type="EMBL" id="CAE2307959.1"/>
    </source>
</evidence>